<feature type="domain" description="EamA" evidence="8">
    <location>
        <begin position="153"/>
        <end position="283"/>
    </location>
</feature>
<dbReference type="RefSeq" id="WP_049562217.1">
    <property type="nucleotide sequence ID" value="NZ_CABHXV010000046.1"/>
</dbReference>
<evidence type="ECO:0000256" key="5">
    <source>
        <dbReference type="ARBA" id="ARBA00022989"/>
    </source>
</evidence>
<feature type="transmembrane region" description="Helical" evidence="7">
    <location>
        <begin position="7"/>
        <end position="26"/>
    </location>
</feature>
<dbReference type="PANTHER" id="PTHR22911:SF102">
    <property type="entry name" value="MEMBRANE PROTEIN"/>
    <property type="match status" value="1"/>
</dbReference>
<keyword evidence="3" id="KW-1003">Cell membrane</keyword>
<evidence type="ECO:0000256" key="6">
    <source>
        <dbReference type="ARBA" id="ARBA00023136"/>
    </source>
</evidence>
<feature type="transmembrane region" description="Helical" evidence="7">
    <location>
        <begin position="123"/>
        <end position="145"/>
    </location>
</feature>
<feature type="transmembrane region" description="Helical" evidence="7">
    <location>
        <begin position="213"/>
        <end position="233"/>
    </location>
</feature>
<comment type="subcellular location">
    <subcellularLocation>
        <location evidence="1">Cell membrane</location>
        <topology evidence="1">Multi-pass membrane protein</topology>
    </subcellularLocation>
</comment>
<feature type="transmembrane region" description="Helical" evidence="7">
    <location>
        <begin position="240"/>
        <end position="260"/>
    </location>
</feature>
<evidence type="ECO:0000256" key="7">
    <source>
        <dbReference type="SAM" id="Phobius"/>
    </source>
</evidence>
<name>A0A0T9L1L2_YERKR</name>
<accession>A0A0T9L1L2</accession>
<feature type="transmembrane region" description="Helical" evidence="7">
    <location>
        <begin position="97"/>
        <end position="116"/>
    </location>
</feature>
<organism evidence="9 10">
    <name type="scientific">Yersinia kristensenii</name>
    <dbReference type="NCBI Taxonomy" id="28152"/>
    <lineage>
        <taxon>Bacteria</taxon>
        <taxon>Pseudomonadati</taxon>
        <taxon>Pseudomonadota</taxon>
        <taxon>Gammaproteobacteria</taxon>
        <taxon>Enterobacterales</taxon>
        <taxon>Yersiniaceae</taxon>
        <taxon>Yersinia</taxon>
    </lineage>
</organism>
<dbReference type="Pfam" id="PF00892">
    <property type="entry name" value="EamA"/>
    <property type="match status" value="2"/>
</dbReference>
<evidence type="ECO:0000256" key="1">
    <source>
        <dbReference type="ARBA" id="ARBA00004651"/>
    </source>
</evidence>
<dbReference type="GO" id="GO:0016020">
    <property type="term" value="C:membrane"/>
    <property type="evidence" value="ECO:0007669"/>
    <property type="project" value="InterPro"/>
</dbReference>
<evidence type="ECO:0000313" key="9">
    <source>
        <dbReference type="EMBL" id="CNE50510.1"/>
    </source>
</evidence>
<gene>
    <name evidence="9" type="primary">yijE</name>
    <name evidence="9" type="ORF">ERS008491_01454</name>
</gene>
<evidence type="ECO:0000256" key="4">
    <source>
        <dbReference type="ARBA" id="ARBA00022692"/>
    </source>
</evidence>
<dbReference type="InterPro" id="IPR000620">
    <property type="entry name" value="EamA_dom"/>
</dbReference>
<dbReference type="InterPro" id="IPR037185">
    <property type="entry name" value="EmrE-like"/>
</dbReference>
<dbReference type="Proteomes" id="UP000045824">
    <property type="component" value="Unassembled WGS sequence"/>
</dbReference>
<reference evidence="9 10" key="1">
    <citation type="submission" date="2015-03" db="EMBL/GenBank/DDBJ databases">
        <authorList>
            <person name="Murphy D."/>
        </authorList>
    </citation>
    <scope>NUCLEOTIDE SEQUENCE [LARGE SCALE GENOMIC DNA]</scope>
    <source>
        <strain evidence="9 10">FCF326</strain>
    </source>
</reference>
<feature type="domain" description="EamA" evidence="8">
    <location>
        <begin position="12"/>
        <end position="138"/>
    </location>
</feature>
<feature type="transmembrane region" description="Helical" evidence="7">
    <location>
        <begin position="182"/>
        <end position="201"/>
    </location>
</feature>
<evidence type="ECO:0000256" key="2">
    <source>
        <dbReference type="ARBA" id="ARBA00007362"/>
    </source>
</evidence>
<evidence type="ECO:0000259" key="8">
    <source>
        <dbReference type="Pfam" id="PF00892"/>
    </source>
</evidence>
<keyword evidence="4 7" id="KW-0812">Transmembrane</keyword>
<sequence length="300" mass="32000">MKLKTRGAVEMIAAMLISGTVGWPVIASEQPAVTVVFWRCVFGALALFIICAMLGLLKRGVLTRQQIVIAIIGGITLVLNWVLLFGAYSYASISVATVTYHTQPFMLVGLGVLFFGEKLTANVLCWLLVAFGGMLFIIIGQQGVITLGSDYLIGIAMALGAALMYAVTAAIIKQLKGLPPHLIVLIQLVVGAILLSPFVVWSDLPLPGSTWGLLLIIGVIHTGLMSSLLYGAIQKIPTSLVGALSFIYPVVAIIVDWLVFGHRLSAVQMVGAGAILLAAAGMNFGWKLMGNRTRETQKYS</sequence>
<keyword evidence="6 7" id="KW-0472">Membrane</keyword>
<dbReference type="PANTHER" id="PTHR22911">
    <property type="entry name" value="ACYL-MALONYL CONDENSING ENZYME-RELATED"/>
    <property type="match status" value="1"/>
</dbReference>
<feature type="transmembrane region" description="Helical" evidence="7">
    <location>
        <begin position="151"/>
        <end position="170"/>
    </location>
</feature>
<comment type="similarity">
    <text evidence="2">Belongs to the EamA transporter family.</text>
</comment>
<dbReference type="EMBL" id="CPYI01000004">
    <property type="protein sequence ID" value="CNE50510.1"/>
    <property type="molecule type" value="Genomic_DNA"/>
</dbReference>
<feature type="transmembrane region" description="Helical" evidence="7">
    <location>
        <begin position="68"/>
        <end position="91"/>
    </location>
</feature>
<protein>
    <submittedName>
        <fullName evidence="9">Uncharacterized inner membrane transporter yiJE</fullName>
    </submittedName>
</protein>
<feature type="transmembrane region" description="Helical" evidence="7">
    <location>
        <begin position="32"/>
        <end position="56"/>
    </location>
</feature>
<proteinExistence type="inferred from homology"/>
<dbReference type="AlphaFoldDB" id="A0A0T9L1L2"/>
<evidence type="ECO:0000256" key="3">
    <source>
        <dbReference type="ARBA" id="ARBA00022475"/>
    </source>
</evidence>
<evidence type="ECO:0000313" key="10">
    <source>
        <dbReference type="Proteomes" id="UP000045824"/>
    </source>
</evidence>
<feature type="transmembrane region" description="Helical" evidence="7">
    <location>
        <begin position="266"/>
        <end position="286"/>
    </location>
</feature>
<keyword evidence="5 7" id="KW-1133">Transmembrane helix</keyword>
<dbReference type="SUPFAM" id="SSF103481">
    <property type="entry name" value="Multidrug resistance efflux transporter EmrE"/>
    <property type="match status" value="2"/>
</dbReference>